<feature type="transmembrane region" description="Helical" evidence="2">
    <location>
        <begin position="208"/>
        <end position="229"/>
    </location>
</feature>
<feature type="compositionally biased region" description="Low complexity" evidence="1">
    <location>
        <begin position="320"/>
        <end position="331"/>
    </location>
</feature>
<dbReference type="EMBL" id="KN834835">
    <property type="protein sequence ID" value="KIK52973.1"/>
    <property type="molecule type" value="Genomic_DNA"/>
</dbReference>
<dbReference type="AlphaFoldDB" id="A0A0D0CDF2"/>
<protein>
    <recommendedName>
        <fullName evidence="6">Mid2 domain-containing protein</fullName>
    </recommendedName>
</protein>
<organism evidence="4 5">
    <name type="scientific">Collybiopsis luxurians FD-317 M1</name>
    <dbReference type="NCBI Taxonomy" id="944289"/>
    <lineage>
        <taxon>Eukaryota</taxon>
        <taxon>Fungi</taxon>
        <taxon>Dikarya</taxon>
        <taxon>Basidiomycota</taxon>
        <taxon>Agaricomycotina</taxon>
        <taxon>Agaricomycetes</taxon>
        <taxon>Agaricomycetidae</taxon>
        <taxon>Agaricales</taxon>
        <taxon>Marasmiineae</taxon>
        <taxon>Omphalotaceae</taxon>
        <taxon>Collybiopsis</taxon>
        <taxon>Collybiopsis luxurians</taxon>
    </lineage>
</organism>
<keyword evidence="2" id="KW-0812">Transmembrane</keyword>
<feature type="chain" id="PRO_5005427788" description="Mid2 domain-containing protein" evidence="3">
    <location>
        <begin position="17"/>
        <end position="381"/>
    </location>
</feature>
<evidence type="ECO:0008006" key="6">
    <source>
        <dbReference type="Google" id="ProtNLM"/>
    </source>
</evidence>
<name>A0A0D0CDF2_9AGAR</name>
<reference evidence="4 5" key="1">
    <citation type="submission" date="2014-04" db="EMBL/GenBank/DDBJ databases">
        <title>Evolutionary Origins and Diversification of the Mycorrhizal Mutualists.</title>
        <authorList>
            <consortium name="DOE Joint Genome Institute"/>
            <consortium name="Mycorrhizal Genomics Consortium"/>
            <person name="Kohler A."/>
            <person name="Kuo A."/>
            <person name="Nagy L.G."/>
            <person name="Floudas D."/>
            <person name="Copeland A."/>
            <person name="Barry K.W."/>
            <person name="Cichocki N."/>
            <person name="Veneault-Fourrey C."/>
            <person name="LaButti K."/>
            <person name="Lindquist E.A."/>
            <person name="Lipzen A."/>
            <person name="Lundell T."/>
            <person name="Morin E."/>
            <person name="Murat C."/>
            <person name="Riley R."/>
            <person name="Ohm R."/>
            <person name="Sun H."/>
            <person name="Tunlid A."/>
            <person name="Henrissat B."/>
            <person name="Grigoriev I.V."/>
            <person name="Hibbett D.S."/>
            <person name="Martin F."/>
        </authorList>
    </citation>
    <scope>NUCLEOTIDE SEQUENCE [LARGE SCALE GENOMIC DNA]</scope>
    <source>
        <strain evidence="4 5">FD-317 M1</strain>
    </source>
</reference>
<keyword evidence="5" id="KW-1185">Reference proteome</keyword>
<dbReference type="Proteomes" id="UP000053593">
    <property type="component" value="Unassembled WGS sequence"/>
</dbReference>
<dbReference type="HOGENOM" id="CLU_725735_0_0_1"/>
<keyword evidence="3" id="KW-0732">Signal</keyword>
<evidence type="ECO:0000256" key="3">
    <source>
        <dbReference type="SAM" id="SignalP"/>
    </source>
</evidence>
<evidence type="ECO:0000256" key="2">
    <source>
        <dbReference type="SAM" id="Phobius"/>
    </source>
</evidence>
<proteinExistence type="predicted"/>
<sequence>MTLAWCLLSWVLLATAQNNFIPELPPIGTLTPGQTVSWTINGSPNNFAAIFREGDLVLTATTVHPSQGQLDFSLVIPTALPLLGGGLFPTEGVRSSGVIYKFKCCTITFGSHFESRYKYNSSLLVINEIGRLYIVKTASFTPTSLTASLTQTSLTAPLTPTNLTPLTPTSQTAPLTLTSLTPLTPTRQTAPLTPTHLTTPKVTHSPDIIGGAVRGVGLLLLLIGAILLCRRYRTRRFATVQQIRPAVVHGTVSPFASSQATSYLPEKRSIPETGDEENLIPSQSNRMQRAPHLPQKYRPTQNWRPKNFPEAETEENAIPTTLSTQSTQLSSVGQEIRRSNINPGAREFRHQDSGWRDLAAARDLDSGNENVIELPPDYSAV</sequence>
<evidence type="ECO:0000313" key="4">
    <source>
        <dbReference type="EMBL" id="KIK52973.1"/>
    </source>
</evidence>
<feature type="signal peptide" evidence="3">
    <location>
        <begin position="1"/>
        <end position="16"/>
    </location>
</feature>
<accession>A0A0D0CDF2</accession>
<dbReference type="OrthoDB" id="3131192at2759"/>
<evidence type="ECO:0000313" key="5">
    <source>
        <dbReference type="Proteomes" id="UP000053593"/>
    </source>
</evidence>
<feature type="region of interest" description="Disordered" evidence="1">
    <location>
        <begin position="259"/>
        <end position="352"/>
    </location>
</feature>
<evidence type="ECO:0000256" key="1">
    <source>
        <dbReference type="SAM" id="MobiDB-lite"/>
    </source>
</evidence>
<keyword evidence="2" id="KW-1133">Transmembrane helix</keyword>
<gene>
    <name evidence="4" type="ORF">GYMLUDRAFT_250802</name>
</gene>
<keyword evidence="2" id="KW-0472">Membrane</keyword>